<protein>
    <recommendedName>
        <fullName evidence="3">DUF3408 domain-containing protein</fullName>
    </recommendedName>
</protein>
<gene>
    <name evidence="2" type="ORF">EZS27_029879</name>
</gene>
<dbReference type="AlphaFoldDB" id="A0A5J4QID4"/>
<proteinExistence type="predicted"/>
<evidence type="ECO:0008006" key="3">
    <source>
        <dbReference type="Google" id="ProtNLM"/>
    </source>
</evidence>
<evidence type="ECO:0000256" key="1">
    <source>
        <dbReference type="SAM" id="MobiDB-lite"/>
    </source>
</evidence>
<comment type="caution">
    <text evidence="2">The sequence shown here is derived from an EMBL/GenBank/DDBJ whole genome shotgun (WGS) entry which is preliminary data.</text>
</comment>
<dbReference type="Pfam" id="PF11888">
    <property type="entry name" value="DUF3408"/>
    <property type="match status" value="1"/>
</dbReference>
<reference evidence="2" key="1">
    <citation type="submission" date="2019-03" db="EMBL/GenBank/DDBJ databases">
        <title>Single cell metagenomics reveals metabolic interactions within the superorganism composed of flagellate Streblomastix strix and complex community of Bacteroidetes bacteria on its surface.</title>
        <authorList>
            <person name="Treitli S.C."/>
            <person name="Kolisko M."/>
            <person name="Husnik F."/>
            <person name="Keeling P."/>
            <person name="Hampl V."/>
        </authorList>
    </citation>
    <scope>NUCLEOTIDE SEQUENCE</scope>
    <source>
        <strain evidence="2">STM</strain>
    </source>
</reference>
<feature type="region of interest" description="Disordered" evidence="1">
    <location>
        <begin position="36"/>
        <end position="65"/>
    </location>
</feature>
<sequence>MKENNSTDRKAGSNVGVRIDTGAFIRQVSVAGSDGDMPKFLSPAPVGETISEEAEPLGEEPAKRERGEVGVVGMADYESVFLTRNELRNRQGLYIDRDNYEILQTLVRSVRSRRLSVSGLVDNIVRHHIERYEEDINRIYEENIRKPIKSRE</sequence>
<dbReference type="InterPro" id="IPR021823">
    <property type="entry name" value="DUF3408"/>
</dbReference>
<accession>A0A5J4QID4</accession>
<evidence type="ECO:0000313" key="2">
    <source>
        <dbReference type="EMBL" id="KAA6320333.1"/>
    </source>
</evidence>
<organism evidence="2">
    <name type="scientific">termite gut metagenome</name>
    <dbReference type="NCBI Taxonomy" id="433724"/>
    <lineage>
        <taxon>unclassified sequences</taxon>
        <taxon>metagenomes</taxon>
        <taxon>organismal metagenomes</taxon>
    </lineage>
</organism>
<dbReference type="EMBL" id="SNRY01003621">
    <property type="protein sequence ID" value="KAA6320333.1"/>
    <property type="molecule type" value="Genomic_DNA"/>
</dbReference>
<name>A0A5J4QID4_9ZZZZ</name>